<protein>
    <recommendedName>
        <fullName evidence="2">adenylate kinase</fullName>
        <ecNumber evidence="2">2.7.4.3</ecNumber>
    </recommendedName>
</protein>
<dbReference type="GO" id="GO:0004017">
    <property type="term" value="F:AMP kinase activity"/>
    <property type="evidence" value="ECO:0007669"/>
    <property type="project" value="UniProtKB-EC"/>
</dbReference>
<dbReference type="OrthoDB" id="248923at2759"/>
<organism evidence="8 9">
    <name type="scientific">Klebsormidium nitens</name>
    <name type="common">Green alga</name>
    <name type="synonym">Ulothrix nitens</name>
    <dbReference type="NCBI Taxonomy" id="105231"/>
    <lineage>
        <taxon>Eukaryota</taxon>
        <taxon>Viridiplantae</taxon>
        <taxon>Streptophyta</taxon>
        <taxon>Klebsormidiophyceae</taxon>
        <taxon>Klebsormidiales</taxon>
        <taxon>Klebsormidiaceae</taxon>
        <taxon>Klebsormidium</taxon>
    </lineage>
</organism>
<dbReference type="SUPFAM" id="SSF52540">
    <property type="entry name" value="P-loop containing nucleoside triphosphate hydrolases"/>
    <property type="match status" value="1"/>
</dbReference>
<dbReference type="InterPro" id="IPR000850">
    <property type="entry name" value="Adenylat/UMP-CMP_kin"/>
</dbReference>
<evidence type="ECO:0000256" key="1">
    <source>
        <dbReference type="ARBA" id="ARBA00007220"/>
    </source>
</evidence>
<feature type="compositionally biased region" description="Basic and acidic residues" evidence="7">
    <location>
        <begin position="118"/>
        <end position="133"/>
    </location>
</feature>
<dbReference type="InterPro" id="IPR027417">
    <property type="entry name" value="P-loop_NTPase"/>
</dbReference>
<comment type="similarity">
    <text evidence="1 6">Belongs to the adenylate kinase family.</text>
</comment>
<evidence type="ECO:0000256" key="5">
    <source>
        <dbReference type="ARBA" id="ARBA00022777"/>
    </source>
</evidence>
<keyword evidence="3 6" id="KW-0808">Transferase</keyword>
<reference evidence="8 9" key="1">
    <citation type="journal article" date="2014" name="Nat. Commun.">
        <title>Klebsormidium flaccidum genome reveals primary factors for plant terrestrial adaptation.</title>
        <authorList>
            <person name="Hori K."/>
            <person name="Maruyama F."/>
            <person name="Fujisawa T."/>
            <person name="Togashi T."/>
            <person name="Yamamoto N."/>
            <person name="Seo M."/>
            <person name="Sato S."/>
            <person name="Yamada T."/>
            <person name="Mori H."/>
            <person name="Tajima N."/>
            <person name="Moriyama T."/>
            <person name="Ikeuchi M."/>
            <person name="Watanabe M."/>
            <person name="Wada H."/>
            <person name="Kobayashi K."/>
            <person name="Saito M."/>
            <person name="Masuda T."/>
            <person name="Sasaki-Sekimoto Y."/>
            <person name="Mashiguchi K."/>
            <person name="Awai K."/>
            <person name="Shimojima M."/>
            <person name="Masuda S."/>
            <person name="Iwai M."/>
            <person name="Nobusawa T."/>
            <person name="Narise T."/>
            <person name="Kondo S."/>
            <person name="Saito H."/>
            <person name="Sato R."/>
            <person name="Murakawa M."/>
            <person name="Ihara Y."/>
            <person name="Oshima-Yamada Y."/>
            <person name="Ohtaka K."/>
            <person name="Satoh M."/>
            <person name="Sonobe K."/>
            <person name="Ishii M."/>
            <person name="Ohtani R."/>
            <person name="Kanamori-Sato M."/>
            <person name="Honoki R."/>
            <person name="Miyazaki D."/>
            <person name="Mochizuki H."/>
            <person name="Umetsu J."/>
            <person name="Higashi K."/>
            <person name="Shibata D."/>
            <person name="Kamiya Y."/>
            <person name="Sato N."/>
            <person name="Nakamura Y."/>
            <person name="Tabata S."/>
            <person name="Ida S."/>
            <person name="Kurokawa K."/>
            <person name="Ohta H."/>
        </authorList>
    </citation>
    <scope>NUCLEOTIDE SEQUENCE [LARGE SCALE GENOMIC DNA]</scope>
    <source>
        <strain evidence="8 9">NIES-2285</strain>
    </source>
</reference>
<feature type="region of interest" description="Disordered" evidence="7">
    <location>
        <begin position="118"/>
        <end position="142"/>
    </location>
</feature>
<name>A0A1Y1HYZ7_KLENI</name>
<dbReference type="InterPro" id="IPR033690">
    <property type="entry name" value="Adenylat_kinase_CS"/>
</dbReference>
<evidence type="ECO:0000313" key="8">
    <source>
        <dbReference type="EMBL" id="GAQ81088.1"/>
    </source>
</evidence>
<sequence>MRRPHSLGNPQAGQSKVFADIGEGFAPLTWTIADLNATAKSLHSSILNASLVKRSLRQSPLQAPRSIARSSPLHTHSLTASSHSHSTNKHSLSVGGTRGFATESAAEVADVLVEHLDTDGSDHPTDADLDRALGEPSSKASVTDVVKGSTPKVSIEATKLFNRVWNQVVIKMGGIESLNIPKEIVWLNGAPGSGKGANTPFILQTRGFPTKAISISNLLQDDQAAQEIMKSGALLSDSHVLELVLEGILRMGFVDSPDEEGDEIPDEDEIIAGVVVDGFPRTTMQVDFVKLLHDKLADLHYQHMSTGQEHHFPRPIFRIAVLYVEEEESVRRQLHRGRAALAHNQRVKESGLGDLAEVRETDLDERAARRRYQIFREHYDTLLRLKSFFPFHLIDAMGTLAQCREQIAEELQYQSGLELGEDTFRAICHLPLAKNLVKQARQNMVTRLDAYMKHDLETFKKVIDIIEHEVIPIVRKCALAGVALYNTERPLFFQHPEASEMLADVLSERGYYVTWQTRTREIPVKVDLTTGGITCEKRVSLQFRIKFDRPIIRGPTLYPSADEKA</sequence>
<dbReference type="EMBL" id="DF237019">
    <property type="protein sequence ID" value="GAQ81088.1"/>
    <property type="molecule type" value="Genomic_DNA"/>
</dbReference>
<evidence type="ECO:0000256" key="7">
    <source>
        <dbReference type="SAM" id="MobiDB-lite"/>
    </source>
</evidence>
<keyword evidence="5 6" id="KW-0418">Kinase</keyword>
<dbReference type="PRINTS" id="PR00094">
    <property type="entry name" value="ADENYLTKNASE"/>
</dbReference>
<evidence type="ECO:0000256" key="3">
    <source>
        <dbReference type="ARBA" id="ARBA00022679"/>
    </source>
</evidence>
<evidence type="ECO:0000256" key="4">
    <source>
        <dbReference type="ARBA" id="ARBA00022741"/>
    </source>
</evidence>
<dbReference type="STRING" id="105231.A0A1Y1HYZ7"/>
<keyword evidence="9" id="KW-1185">Reference proteome</keyword>
<dbReference type="Gene3D" id="3.40.50.300">
    <property type="entry name" value="P-loop containing nucleotide triphosphate hydrolases"/>
    <property type="match status" value="1"/>
</dbReference>
<feature type="region of interest" description="Disordered" evidence="7">
    <location>
        <begin position="62"/>
        <end position="94"/>
    </location>
</feature>
<dbReference type="AlphaFoldDB" id="A0A1Y1HYZ7"/>
<dbReference type="PANTHER" id="PTHR23359">
    <property type="entry name" value="NUCLEOTIDE KINASE"/>
    <property type="match status" value="1"/>
</dbReference>
<evidence type="ECO:0000256" key="2">
    <source>
        <dbReference type="ARBA" id="ARBA00012955"/>
    </source>
</evidence>
<evidence type="ECO:0000313" key="9">
    <source>
        <dbReference type="Proteomes" id="UP000054558"/>
    </source>
</evidence>
<keyword evidence="4" id="KW-0547">Nucleotide-binding</keyword>
<dbReference type="EC" id="2.7.4.3" evidence="2"/>
<dbReference type="Proteomes" id="UP000054558">
    <property type="component" value="Unassembled WGS sequence"/>
</dbReference>
<dbReference type="OMA" id="LIFNQAW"/>
<dbReference type="GO" id="GO:0005524">
    <property type="term" value="F:ATP binding"/>
    <property type="evidence" value="ECO:0007669"/>
    <property type="project" value="InterPro"/>
</dbReference>
<feature type="compositionally biased region" description="Low complexity" evidence="7">
    <location>
        <begin position="70"/>
        <end position="85"/>
    </location>
</feature>
<proteinExistence type="inferred from homology"/>
<evidence type="ECO:0000256" key="6">
    <source>
        <dbReference type="RuleBase" id="RU003330"/>
    </source>
</evidence>
<dbReference type="PROSITE" id="PS00113">
    <property type="entry name" value="ADENYLATE_KINASE"/>
    <property type="match status" value="1"/>
</dbReference>
<gene>
    <name evidence="8" type="ORF">KFL_000700250</name>
</gene>
<accession>A0A1Y1HYZ7</accession>